<evidence type="ECO:0008006" key="4">
    <source>
        <dbReference type="Google" id="ProtNLM"/>
    </source>
</evidence>
<reference evidence="3" key="1">
    <citation type="submission" date="2021-01" db="EMBL/GenBank/DDBJ databases">
        <authorList>
            <person name="Corre E."/>
            <person name="Pelletier E."/>
            <person name="Niang G."/>
            <person name="Scheremetjew M."/>
            <person name="Finn R."/>
            <person name="Kale V."/>
            <person name="Holt S."/>
            <person name="Cochrane G."/>
            <person name="Meng A."/>
            <person name="Brown T."/>
            <person name="Cohen L."/>
        </authorList>
    </citation>
    <scope>NUCLEOTIDE SEQUENCE</scope>
    <source>
        <strain evidence="3">CCMP622</strain>
    </source>
</reference>
<dbReference type="PANTHER" id="PTHR16487:SF0">
    <property type="entry name" value="PROTEIN PHOSPHATASE 4 REGULATORY SUBUNIT 2-RELATED"/>
    <property type="match status" value="1"/>
</dbReference>
<sequence length="203" mass="22947">MEGSSSGNANAPSLEKRQKILSAFAGNTDAKARRVTADLDEVIRDVADIGASRYPWEHLKTLLIQKLEEVIQAYRTKDSKTLEVDGEAFETRYKRVLAFMEDFQSPPFTLQRMCELLHEPRRYYTNTEKFFLAFSKLVCGISYPAEDLEALMKKESKTVESNPGKKDGMEVQMEKDPSTSKAGEEKEGVTKNDTEQSADMEAE</sequence>
<feature type="region of interest" description="Disordered" evidence="2">
    <location>
        <begin position="154"/>
        <end position="203"/>
    </location>
</feature>
<feature type="compositionally biased region" description="Basic and acidic residues" evidence="2">
    <location>
        <begin position="154"/>
        <end position="194"/>
    </location>
</feature>
<comment type="similarity">
    <text evidence="1">Belongs to the PPP4R2 family.</text>
</comment>
<dbReference type="GO" id="GO:0005737">
    <property type="term" value="C:cytoplasm"/>
    <property type="evidence" value="ECO:0007669"/>
    <property type="project" value="TreeGrafter"/>
</dbReference>
<evidence type="ECO:0000256" key="2">
    <source>
        <dbReference type="SAM" id="MobiDB-lite"/>
    </source>
</evidence>
<dbReference type="GO" id="GO:0005634">
    <property type="term" value="C:nucleus"/>
    <property type="evidence" value="ECO:0007669"/>
    <property type="project" value="TreeGrafter"/>
</dbReference>
<dbReference type="AlphaFoldDB" id="A0A7S2X8S0"/>
<proteinExistence type="inferred from homology"/>
<organism evidence="3">
    <name type="scientific">Lotharella oceanica</name>
    <dbReference type="NCBI Taxonomy" id="641309"/>
    <lineage>
        <taxon>Eukaryota</taxon>
        <taxon>Sar</taxon>
        <taxon>Rhizaria</taxon>
        <taxon>Cercozoa</taxon>
        <taxon>Chlorarachniophyceae</taxon>
        <taxon>Lotharella</taxon>
    </lineage>
</organism>
<protein>
    <recommendedName>
        <fullName evidence="4">Serine/threonine-protein phosphatase 4 regulatory subunit 2</fullName>
    </recommendedName>
</protein>
<dbReference type="Pfam" id="PF09184">
    <property type="entry name" value="PPP4R2"/>
    <property type="match status" value="1"/>
</dbReference>
<dbReference type="EMBL" id="HBHP01004664">
    <property type="protein sequence ID" value="CAD9749837.1"/>
    <property type="molecule type" value="Transcribed_RNA"/>
</dbReference>
<dbReference type="InterPro" id="IPR015267">
    <property type="entry name" value="PPP4R2"/>
</dbReference>
<dbReference type="GO" id="GO:0019888">
    <property type="term" value="F:protein phosphatase regulator activity"/>
    <property type="evidence" value="ECO:0007669"/>
    <property type="project" value="InterPro"/>
</dbReference>
<accession>A0A7S2X8S0</accession>
<dbReference type="GO" id="GO:0030289">
    <property type="term" value="C:protein phosphatase 4 complex"/>
    <property type="evidence" value="ECO:0007669"/>
    <property type="project" value="InterPro"/>
</dbReference>
<evidence type="ECO:0000313" key="3">
    <source>
        <dbReference type="EMBL" id="CAD9749837.1"/>
    </source>
</evidence>
<gene>
    <name evidence="3" type="ORF">LSP00402_LOCUS2904</name>
</gene>
<name>A0A7S2X8S0_9EUKA</name>
<evidence type="ECO:0000256" key="1">
    <source>
        <dbReference type="ARBA" id="ARBA00009207"/>
    </source>
</evidence>
<dbReference type="PANTHER" id="PTHR16487">
    <property type="entry name" value="PPP4R2-RELATED PROTEIN"/>
    <property type="match status" value="1"/>
</dbReference>